<feature type="transmembrane region" description="Helical" evidence="1">
    <location>
        <begin position="86"/>
        <end position="109"/>
    </location>
</feature>
<comment type="caution">
    <text evidence="2">The sequence shown here is derived from an EMBL/GenBank/DDBJ whole genome shotgun (WGS) entry which is preliminary data.</text>
</comment>
<feature type="transmembrane region" description="Helical" evidence="1">
    <location>
        <begin position="121"/>
        <end position="146"/>
    </location>
</feature>
<sequence>MNGNNKLLIAGGILSAIASLLHILIIIGGPDWYRFFGAGEGMAQLAESGSYHPVFTTAFIALVLAIWALYAFSAATGKFSLPFKKAVLFIIAFIFLFRAFTAIPAVILIDDPYLNELEARLTFMIVSSVFCLVIGLLYLLGTMRWIKSDIQLSRKKK</sequence>
<organism evidence="2 3">
    <name type="scientific">Marivirga aurantiaca</name>
    <dbReference type="NCBI Taxonomy" id="2802615"/>
    <lineage>
        <taxon>Bacteria</taxon>
        <taxon>Pseudomonadati</taxon>
        <taxon>Bacteroidota</taxon>
        <taxon>Cytophagia</taxon>
        <taxon>Cytophagales</taxon>
        <taxon>Marivirgaceae</taxon>
        <taxon>Marivirga</taxon>
    </lineage>
</organism>
<keyword evidence="1" id="KW-0812">Transmembrane</keyword>
<dbReference type="Proteomes" id="UP000611723">
    <property type="component" value="Unassembled WGS sequence"/>
</dbReference>
<feature type="transmembrane region" description="Helical" evidence="1">
    <location>
        <begin position="7"/>
        <end position="30"/>
    </location>
</feature>
<dbReference type="AlphaFoldDB" id="A0A934X0B8"/>
<name>A0A934X0B8_9BACT</name>
<protein>
    <submittedName>
        <fullName evidence="2">Uncharacterized protein</fullName>
    </submittedName>
</protein>
<accession>A0A934X0B8</accession>
<gene>
    <name evidence="2" type="ORF">JKA74_14065</name>
</gene>
<evidence type="ECO:0000313" key="3">
    <source>
        <dbReference type="Proteomes" id="UP000611723"/>
    </source>
</evidence>
<dbReference type="EMBL" id="JAEQBW010000006">
    <property type="protein sequence ID" value="MBK6266166.1"/>
    <property type="molecule type" value="Genomic_DNA"/>
</dbReference>
<feature type="transmembrane region" description="Helical" evidence="1">
    <location>
        <begin position="50"/>
        <end position="74"/>
    </location>
</feature>
<keyword evidence="3" id="KW-1185">Reference proteome</keyword>
<evidence type="ECO:0000313" key="2">
    <source>
        <dbReference type="EMBL" id="MBK6266166.1"/>
    </source>
</evidence>
<keyword evidence="1" id="KW-0472">Membrane</keyword>
<evidence type="ECO:0000256" key="1">
    <source>
        <dbReference type="SAM" id="Phobius"/>
    </source>
</evidence>
<dbReference type="RefSeq" id="WP_201431846.1">
    <property type="nucleotide sequence ID" value="NZ_JAEQBW010000006.1"/>
</dbReference>
<proteinExistence type="predicted"/>
<keyword evidence="1" id="KW-1133">Transmembrane helix</keyword>
<reference evidence="2" key="1">
    <citation type="submission" date="2021-01" db="EMBL/GenBank/DDBJ databases">
        <title>Marivirga aurantiaca sp. nov., isolated from intertidal surface sediments.</title>
        <authorList>
            <person name="Zhang M."/>
        </authorList>
    </citation>
    <scope>NUCLEOTIDE SEQUENCE</scope>
    <source>
        <strain evidence="2">S37H4</strain>
    </source>
</reference>